<proteinExistence type="predicted"/>
<dbReference type="Proteomes" id="UP000516065">
    <property type="component" value="Segment"/>
</dbReference>
<gene>
    <name evidence="1" type="primary">1</name>
    <name evidence="1" type="ORF">SEA_SEPHIROTH_1</name>
</gene>
<dbReference type="KEGG" id="vg:70081039"/>
<protein>
    <submittedName>
        <fullName evidence="1">Uncharacterized protein</fullName>
    </submittedName>
</protein>
<evidence type="ECO:0000313" key="2">
    <source>
        <dbReference type="Proteomes" id="UP000516065"/>
    </source>
</evidence>
<reference evidence="1 2" key="1">
    <citation type="submission" date="2020-06" db="EMBL/GenBank/DDBJ databases">
        <authorList>
            <person name="Aidoo V.A."/>
            <person name="Attix H.E."/>
            <person name="Centeno C.A."/>
            <person name="Hollingsworth J.S."/>
            <person name="Humbert W.S."/>
            <person name="Martinez-Aguilar E."/>
            <person name="Richter E.A."/>
            <person name="Smith D.M."/>
            <person name="Thoma A.L."/>
            <person name="Troup B.R."/>
            <person name="Watkins V.C."/>
            <person name="Brunner S."/>
            <person name="Chen S."/>
            <person name="Fogarty M.P."/>
            <person name="Merkhofer E.C."/>
            <person name="Garlena R.A."/>
            <person name="Russell D.A."/>
            <person name="Pope W.H."/>
            <person name="Jacobs-Sera D."/>
            <person name="Hatfull G.F."/>
        </authorList>
    </citation>
    <scope>NUCLEOTIDE SEQUENCE [LARGE SCALE GENOMIC DNA]</scope>
</reference>
<dbReference type="EMBL" id="MT684599">
    <property type="protein sequence ID" value="QNN99472.1"/>
    <property type="molecule type" value="Genomic_DNA"/>
</dbReference>
<sequence>MANDFEAKQICIGHQAVWDLIESTLAERNIILVQIPTSEDDLPTYVPSPRI</sequence>
<evidence type="ECO:0000313" key="1">
    <source>
        <dbReference type="EMBL" id="QNN99472.1"/>
    </source>
</evidence>
<dbReference type="RefSeq" id="YP_010246389.1">
    <property type="nucleotide sequence ID" value="NC_060135.1"/>
</dbReference>
<name>A0A7G9UZL7_9CAUD</name>
<dbReference type="GeneID" id="70081039"/>
<keyword evidence="2" id="KW-1185">Reference proteome</keyword>
<accession>A0A7G9UZL7</accession>
<organism evidence="1 2">
    <name type="scientific">Gordonia Phage Sephiroth</name>
    <dbReference type="NCBI Taxonomy" id="2767553"/>
    <lineage>
        <taxon>Viruses</taxon>
        <taxon>Duplodnaviria</taxon>
        <taxon>Heunggongvirae</taxon>
        <taxon>Uroviricota</taxon>
        <taxon>Caudoviricetes</taxon>
        <taxon>Deeyouvirinae</taxon>
        <taxon>Octobienvirus</taxon>
        <taxon>Octobienvirus sephiroth</taxon>
    </lineage>
</organism>